<feature type="region of interest" description="Disordered" evidence="4">
    <location>
        <begin position="515"/>
        <end position="540"/>
    </location>
</feature>
<protein>
    <submittedName>
        <fullName evidence="6">FAM83B</fullName>
    </submittedName>
</protein>
<feature type="region of interest" description="Disordered" evidence="4">
    <location>
        <begin position="751"/>
        <end position="785"/>
    </location>
</feature>
<feature type="compositionally biased region" description="Polar residues" evidence="4">
    <location>
        <begin position="704"/>
        <end position="718"/>
    </location>
</feature>
<accession>A0AAD1RCV5</accession>
<dbReference type="AlphaFoldDB" id="A0AAD1RCV5"/>
<feature type="region of interest" description="Disordered" evidence="4">
    <location>
        <begin position="809"/>
        <end position="875"/>
    </location>
</feature>
<dbReference type="GO" id="GO:0016020">
    <property type="term" value="C:membrane"/>
    <property type="evidence" value="ECO:0007669"/>
    <property type="project" value="TreeGrafter"/>
</dbReference>
<dbReference type="GO" id="GO:0007165">
    <property type="term" value="P:signal transduction"/>
    <property type="evidence" value="ECO:0007669"/>
    <property type="project" value="TreeGrafter"/>
</dbReference>
<dbReference type="PANTHER" id="PTHR16181:SF29">
    <property type="entry name" value="PROTEIN FAM83A-RELATED"/>
    <property type="match status" value="1"/>
</dbReference>
<dbReference type="EMBL" id="OW240913">
    <property type="protein sequence ID" value="CAH2248762.1"/>
    <property type="molecule type" value="Genomic_DNA"/>
</dbReference>
<feature type="region of interest" description="Disordered" evidence="4">
    <location>
        <begin position="73"/>
        <end position="93"/>
    </location>
</feature>
<gene>
    <name evidence="6" type="ORF">PECUL_23A002073</name>
</gene>
<evidence type="ECO:0000256" key="2">
    <source>
        <dbReference type="ARBA" id="ARBA00006937"/>
    </source>
</evidence>
<dbReference type="PANTHER" id="PTHR16181">
    <property type="entry name" value="PROTEIN FAM83A-RELATED"/>
    <property type="match status" value="1"/>
</dbReference>
<reference evidence="6" key="1">
    <citation type="submission" date="2022-03" db="EMBL/GenBank/DDBJ databases">
        <authorList>
            <person name="Alioto T."/>
            <person name="Alioto T."/>
            <person name="Gomez Garrido J."/>
        </authorList>
    </citation>
    <scope>NUCLEOTIDE SEQUENCE</scope>
</reference>
<evidence type="ECO:0000256" key="3">
    <source>
        <dbReference type="ARBA" id="ARBA00022490"/>
    </source>
</evidence>
<evidence type="ECO:0000256" key="1">
    <source>
        <dbReference type="ARBA" id="ARBA00004496"/>
    </source>
</evidence>
<evidence type="ECO:0000313" key="7">
    <source>
        <dbReference type="Proteomes" id="UP001295444"/>
    </source>
</evidence>
<keyword evidence="7" id="KW-1185">Reference proteome</keyword>
<evidence type="ECO:0000259" key="5">
    <source>
        <dbReference type="Pfam" id="PF07894"/>
    </source>
</evidence>
<evidence type="ECO:0000256" key="4">
    <source>
        <dbReference type="SAM" id="MobiDB-lite"/>
    </source>
</evidence>
<feature type="compositionally biased region" description="Low complexity" evidence="4">
    <location>
        <begin position="564"/>
        <end position="579"/>
    </location>
</feature>
<feature type="region of interest" description="Disordered" evidence="4">
    <location>
        <begin position="704"/>
        <end position="735"/>
    </location>
</feature>
<proteinExistence type="inferred from homology"/>
<keyword evidence="3" id="KW-0963">Cytoplasm</keyword>
<comment type="subcellular location">
    <subcellularLocation>
        <location evidence="1">Cytoplasm</location>
    </subcellularLocation>
</comment>
<dbReference type="InterPro" id="IPR050944">
    <property type="entry name" value="FAM83"/>
</dbReference>
<feature type="compositionally biased region" description="Basic and acidic residues" evidence="4">
    <location>
        <begin position="819"/>
        <end position="837"/>
    </location>
</feature>
<dbReference type="GO" id="GO:0005737">
    <property type="term" value="C:cytoplasm"/>
    <property type="evidence" value="ECO:0007669"/>
    <property type="project" value="UniProtKB-SubCell"/>
</dbReference>
<sequence length="1067" mass="122328">MSAMMESLSLLSSLHDEVKSENFLEPHYKEYYRVAIEALIEGGVTSYQECLVKEGAAEFLAENELNYITNHIKKPTENNDNSHGDVTDDTSSSGTYWPIESDVEAPNLELGWPCIAPGLIGATDINLYFHPPRGHPFTIKEIVRRMIKEARQVVAIVMDMFTDVDIFKELVEASTRGVPVYLLLDEANFSHFLKMTEKQGVQVQRLRNMRVRTVQGQEYLSKSGAKFCGQMEQKFLLVDCEKVLYGTYSFMWSYEKVHLSMVQVITGKLVESFDEEFRTLYARSCIPSVFGPEELIIGTHRKTPWEYSSYQNSRSSILSASSQRSLFGRKDQMPTLDSSYLTRSRFTNNEDDKYGIRNASYRPHHQLGFNVQNKINHFQQFERHDNWKRHSYAAGEKPESSTYMLLNRGMNNRINNPQTNWNRQVDVSSIGSLSRGGYSSNYNYNGSTQSFANRLSQRQVPNLPERNSNVRRSFHGTDNHVRSIQQKMPTLEHTTKSFLRNWRIESYLNDQADITPDTQENLKDRYEGNEGNGSIAENSLYNQSRLRSSILYKPTYPEQNEANSCKSSSSHSNSTIVDSQGSLTPKAFTPQSRLSECKDSNAFSYDTQHLHQQEILKRHSLQVPESPRAGLNYNTNPTPSSYLYTTLCTSRQSDSVRKQQSESILKRRSLPIFENRKVNVGQNSSVIPHNYIYNTLVRRQTENPVHQNISNSSSSQRLENNVNNSEENTNDKPCNSVVTAALSTETLIENHHEDNGKDGTSKKENKSSPSFLKKGSKKLKSLLSLTPEKKETLSKNKTPAFYRMCSSSDTLISEEDPQENNKKSDSKNDTLPRREKTLSTSQVSLNKSKENTGNDVSSVPVTEEAAKSHSSPASTVVENKFLQNIGDASAPRFNTEPDQFQEAKQYVHKFQYGRTLSPAIQRRDLQLRLQKEAAQREMPPMLQREMHLRHSQHREMQQKEVMRRDMYGQPVTDYPKPQEDLSRTRLSERRIYSRFEPFCKTENTAPHTMPNSNAHMSDFNNKPIGNNYNRPNHMPNYNSSANYNVVLPSENKFGRFMQKFGNFIKKQ</sequence>
<feature type="region of interest" description="Disordered" evidence="4">
    <location>
        <begin position="558"/>
        <end position="591"/>
    </location>
</feature>
<name>A0AAD1RCV5_PELCU</name>
<dbReference type="Gene3D" id="3.30.870.10">
    <property type="entry name" value="Endonuclease Chain A"/>
    <property type="match status" value="1"/>
</dbReference>
<dbReference type="Proteomes" id="UP001295444">
    <property type="component" value="Chromosome 02"/>
</dbReference>
<feature type="compositionally biased region" description="Basic and acidic residues" evidence="4">
    <location>
        <begin position="751"/>
        <end position="766"/>
    </location>
</feature>
<dbReference type="Pfam" id="PF07894">
    <property type="entry name" value="SACK1"/>
    <property type="match status" value="1"/>
</dbReference>
<feature type="domain" description="Scaffolding anchor of CK1" evidence="5">
    <location>
        <begin position="18"/>
        <end position="285"/>
    </location>
</feature>
<comment type="similarity">
    <text evidence="2">Belongs to the FAM83 family.</text>
</comment>
<organism evidence="6 7">
    <name type="scientific">Pelobates cultripes</name>
    <name type="common">Western spadefoot toad</name>
    <dbReference type="NCBI Taxonomy" id="61616"/>
    <lineage>
        <taxon>Eukaryota</taxon>
        <taxon>Metazoa</taxon>
        <taxon>Chordata</taxon>
        <taxon>Craniata</taxon>
        <taxon>Vertebrata</taxon>
        <taxon>Euteleostomi</taxon>
        <taxon>Amphibia</taxon>
        <taxon>Batrachia</taxon>
        <taxon>Anura</taxon>
        <taxon>Pelobatoidea</taxon>
        <taxon>Pelobatidae</taxon>
        <taxon>Pelobates</taxon>
    </lineage>
</organism>
<dbReference type="FunFam" id="3.30.870.10:FF:000004">
    <property type="entry name" value="protein FAM83H isoform X2"/>
    <property type="match status" value="1"/>
</dbReference>
<feature type="compositionally biased region" description="Basic and acidic residues" evidence="4">
    <location>
        <begin position="74"/>
        <end position="86"/>
    </location>
</feature>
<evidence type="ECO:0000313" key="6">
    <source>
        <dbReference type="EMBL" id="CAH2248762.1"/>
    </source>
</evidence>
<dbReference type="GO" id="GO:0019901">
    <property type="term" value="F:protein kinase binding"/>
    <property type="evidence" value="ECO:0007669"/>
    <property type="project" value="TreeGrafter"/>
</dbReference>
<dbReference type="InterPro" id="IPR012461">
    <property type="entry name" value="SACK1"/>
</dbReference>
<dbReference type="SUPFAM" id="SSF56024">
    <property type="entry name" value="Phospholipase D/nuclease"/>
    <property type="match status" value="1"/>
</dbReference>